<proteinExistence type="predicted"/>
<protein>
    <submittedName>
        <fullName evidence="1">Uncharacterized protein</fullName>
    </submittedName>
</protein>
<keyword evidence="2" id="KW-1185">Reference proteome</keyword>
<evidence type="ECO:0000313" key="1">
    <source>
        <dbReference type="EMBL" id="KAL2291543.1"/>
    </source>
</evidence>
<accession>A0ABR4FA29</accession>
<name>A0ABR4FA29_9PEZI</name>
<sequence>MLYTQARLVHPTTQRRMYQPFIKAALVAQLSSVSFALVTHTDSIPHHALQEQKEHLWQVESFVHSLVKSHSHPSQRYPIVALQRPWLLRRGAHDIPQ</sequence>
<comment type="caution">
    <text evidence="1">The sequence shown here is derived from an EMBL/GenBank/DDBJ whole genome shotgun (WGS) entry which is preliminary data.</text>
</comment>
<organism evidence="1 2">
    <name type="scientific">Diaporthe vaccinii</name>
    <dbReference type="NCBI Taxonomy" id="105482"/>
    <lineage>
        <taxon>Eukaryota</taxon>
        <taxon>Fungi</taxon>
        <taxon>Dikarya</taxon>
        <taxon>Ascomycota</taxon>
        <taxon>Pezizomycotina</taxon>
        <taxon>Sordariomycetes</taxon>
        <taxon>Sordariomycetidae</taxon>
        <taxon>Diaporthales</taxon>
        <taxon>Diaporthaceae</taxon>
        <taxon>Diaporthe</taxon>
        <taxon>Diaporthe eres species complex</taxon>
    </lineage>
</organism>
<reference evidence="1 2" key="1">
    <citation type="submission" date="2024-03" db="EMBL/GenBank/DDBJ databases">
        <title>A high-quality draft genome sequence of Diaporthe vaccinii, a causative agent of upright dieback and viscid rot disease in cranberry plants.</title>
        <authorList>
            <person name="Sarrasin M."/>
            <person name="Lang B.F."/>
            <person name="Burger G."/>
        </authorList>
    </citation>
    <scope>NUCLEOTIDE SEQUENCE [LARGE SCALE GENOMIC DNA]</scope>
    <source>
        <strain evidence="1 2">IS7</strain>
    </source>
</reference>
<dbReference type="Proteomes" id="UP001600888">
    <property type="component" value="Unassembled WGS sequence"/>
</dbReference>
<gene>
    <name evidence="1" type="ORF">FJTKL_12922</name>
</gene>
<dbReference type="EMBL" id="JBAWTH010000006">
    <property type="protein sequence ID" value="KAL2291543.1"/>
    <property type="molecule type" value="Genomic_DNA"/>
</dbReference>
<evidence type="ECO:0000313" key="2">
    <source>
        <dbReference type="Proteomes" id="UP001600888"/>
    </source>
</evidence>